<feature type="region of interest" description="Disordered" evidence="1">
    <location>
        <begin position="438"/>
        <end position="537"/>
    </location>
</feature>
<evidence type="ECO:0000256" key="1">
    <source>
        <dbReference type="SAM" id="MobiDB-lite"/>
    </source>
</evidence>
<feature type="domain" description="Solute-binding protein family 5" evidence="3">
    <location>
        <begin position="124"/>
        <end position="427"/>
    </location>
</feature>
<evidence type="ECO:0000313" key="5">
    <source>
        <dbReference type="Proteomes" id="UP001428817"/>
    </source>
</evidence>
<protein>
    <recommendedName>
        <fullName evidence="3">Solute-binding protein family 5 domain-containing protein</fullName>
    </recommendedName>
</protein>
<dbReference type="Gene3D" id="3.90.76.10">
    <property type="entry name" value="Dipeptide-binding Protein, Domain 1"/>
    <property type="match status" value="1"/>
</dbReference>
<organism evidence="4 5">
    <name type="scientific">Pseudonocardia eucalypti</name>
    <dbReference type="NCBI Taxonomy" id="648755"/>
    <lineage>
        <taxon>Bacteria</taxon>
        <taxon>Bacillati</taxon>
        <taxon>Actinomycetota</taxon>
        <taxon>Actinomycetes</taxon>
        <taxon>Pseudonocardiales</taxon>
        <taxon>Pseudonocardiaceae</taxon>
        <taxon>Pseudonocardia</taxon>
    </lineage>
</organism>
<feature type="signal peptide" evidence="2">
    <location>
        <begin position="1"/>
        <end position="21"/>
    </location>
</feature>
<dbReference type="RefSeq" id="WP_345702510.1">
    <property type="nucleotide sequence ID" value="NZ_BAABJP010000001.1"/>
</dbReference>
<keyword evidence="5" id="KW-1185">Reference proteome</keyword>
<dbReference type="PANTHER" id="PTHR30290">
    <property type="entry name" value="PERIPLASMIC BINDING COMPONENT OF ABC TRANSPORTER"/>
    <property type="match status" value="1"/>
</dbReference>
<feature type="compositionally biased region" description="Low complexity" evidence="1">
    <location>
        <begin position="498"/>
        <end position="537"/>
    </location>
</feature>
<dbReference type="InterPro" id="IPR000914">
    <property type="entry name" value="SBP_5_dom"/>
</dbReference>
<sequence length="664" mass="67279">MRRAGVGAVGALLVAVLSLLAACSNELPPEAVPAAPAPPPLPMPATPEQGKRILVGVDDLGTGFNPHLASDISPVSTGVASLVLPSVFRPGPDGSRQLDTTVVSSVKVASTAPFMVSYEINLAAAWSDNAPIAAEDFVYLWQRMRSEPGVVNNAGYRMITEVRSRAGGKAVDVVFAQPYPQWQTLFDNLLPAHLLKDAPRSWATALAESIPSSGGPFVLSAVDRARGQLVLARNDHYWSTPAVVDSLLLRRVDANALADGLRGTDMPLAQVWLDPDTQAALAQLGQPAKLQPVAQPIVVQLGMRADSGVLADQRVRQAVGALLNRDTLIKIGTANGLGGVRADAQLLAPSERGYHPTVPAGAPTRPDPVLATHLLNAAGYTRDAQGRWNRQGQPLTITVGAPADRPRFSQIAEEAVRQLDAAGVQARAVTANGSALLADPTVVPTSPTSASAAPSESAAPSGPPSPGMSRVASSSVAPKAAPIPPSGQPVHPTPVPGAPGAAAPGAGAQPGAPVATPAPSSSGAAQSGTPSSGAAAPAPAGVVVDLQVMPRGLGADLATSAVSNYGCPPGMAGVATPARNSTGFCLLSLQPTLDALVGGALSPEQAAGGVEATLWAQLPAIPLFQPVTTLVTVPRGDELTGGASPGPLTIGPLGTAGRWQPSIQ</sequence>
<proteinExistence type="predicted"/>
<dbReference type="EMBL" id="BAABJP010000001">
    <property type="protein sequence ID" value="GAA5147087.1"/>
    <property type="molecule type" value="Genomic_DNA"/>
</dbReference>
<gene>
    <name evidence="4" type="ORF">GCM10023321_07530</name>
</gene>
<dbReference type="SUPFAM" id="SSF53850">
    <property type="entry name" value="Periplasmic binding protein-like II"/>
    <property type="match status" value="1"/>
</dbReference>
<reference evidence="5" key="1">
    <citation type="journal article" date="2019" name="Int. J. Syst. Evol. Microbiol.">
        <title>The Global Catalogue of Microorganisms (GCM) 10K type strain sequencing project: providing services to taxonomists for standard genome sequencing and annotation.</title>
        <authorList>
            <consortium name="The Broad Institute Genomics Platform"/>
            <consortium name="The Broad Institute Genome Sequencing Center for Infectious Disease"/>
            <person name="Wu L."/>
            <person name="Ma J."/>
        </authorList>
    </citation>
    <scope>NUCLEOTIDE SEQUENCE [LARGE SCALE GENOMIC DNA]</scope>
    <source>
        <strain evidence="5">JCM 18303</strain>
    </source>
</reference>
<comment type="caution">
    <text evidence="4">The sequence shown here is derived from an EMBL/GenBank/DDBJ whole genome shotgun (WGS) entry which is preliminary data.</text>
</comment>
<feature type="compositionally biased region" description="Pro residues" evidence="1">
    <location>
        <begin position="481"/>
        <end position="497"/>
    </location>
</feature>
<evidence type="ECO:0000259" key="3">
    <source>
        <dbReference type="Pfam" id="PF00496"/>
    </source>
</evidence>
<dbReference type="Proteomes" id="UP001428817">
    <property type="component" value="Unassembled WGS sequence"/>
</dbReference>
<feature type="compositionally biased region" description="Low complexity" evidence="1">
    <location>
        <begin position="444"/>
        <end position="460"/>
    </location>
</feature>
<evidence type="ECO:0000313" key="4">
    <source>
        <dbReference type="EMBL" id="GAA5147087.1"/>
    </source>
</evidence>
<accession>A0ABP9PIE1</accession>
<feature type="region of interest" description="Disordered" evidence="1">
    <location>
        <begin position="641"/>
        <end position="664"/>
    </location>
</feature>
<feature type="chain" id="PRO_5046462331" description="Solute-binding protein family 5 domain-containing protein" evidence="2">
    <location>
        <begin position="22"/>
        <end position="664"/>
    </location>
</feature>
<dbReference type="PANTHER" id="PTHR30290:SF65">
    <property type="entry name" value="MONOACYL PHOSPHATIDYLINOSITOL TETRAMANNOSIDE-BINDING PROTEIN LPQW-RELATED"/>
    <property type="match status" value="1"/>
</dbReference>
<evidence type="ECO:0000256" key="2">
    <source>
        <dbReference type="SAM" id="SignalP"/>
    </source>
</evidence>
<keyword evidence="2" id="KW-0732">Signal</keyword>
<dbReference type="InterPro" id="IPR039424">
    <property type="entry name" value="SBP_5"/>
</dbReference>
<dbReference type="Pfam" id="PF00496">
    <property type="entry name" value="SBP_bac_5"/>
    <property type="match status" value="1"/>
</dbReference>
<dbReference type="Gene3D" id="3.10.105.10">
    <property type="entry name" value="Dipeptide-binding Protein, Domain 3"/>
    <property type="match status" value="1"/>
</dbReference>
<dbReference type="PROSITE" id="PS51257">
    <property type="entry name" value="PROKAR_LIPOPROTEIN"/>
    <property type="match status" value="1"/>
</dbReference>
<name>A0ABP9PIE1_9PSEU</name>